<evidence type="ECO:0000313" key="2">
    <source>
        <dbReference type="EMBL" id="KAK3676481.1"/>
    </source>
</evidence>
<feature type="compositionally biased region" description="Basic and acidic residues" evidence="1">
    <location>
        <begin position="259"/>
        <end position="268"/>
    </location>
</feature>
<feature type="compositionally biased region" description="Polar residues" evidence="1">
    <location>
        <begin position="312"/>
        <end position="325"/>
    </location>
</feature>
<dbReference type="AlphaFoldDB" id="A0AAE1C384"/>
<organism evidence="2 3">
    <name type="scientific">Recurvomyces mirabilis</name>
    <dbReference type="NCBI Taxonomy" id="574656"/>
    <lineage>
        <taxon>Eukaryota</taxon>
        <taxon>Fungi</taxon>
        <taxon>Dikarya</taxon>
        <taxon>Ascomycota</taxon>
        <taxon>Pezizomycotina</taxon>
        <taxon>Dothideomycetes</taxon>
        <taxon>Dothideomycetidae</taxon>
        <taxon>Mycosphaerellales</taxon>
        <taxon>Teratosphaeriaceae</taxon>
        <taxon>Recurvomyces</taxon>
    </lineage>
</organism>
<accession>A0AAE1C384</accession>
<proteinExistence type="predicted"/>
<dbReference type="Proteomes" id="UP001274830">
    <property type="component" value="Unassembled WGS sequence"/>
</dbReference>
<name>A0AAE1C384_9PEZI</name>
<reference evidence="2" key="1">
    <citation type="submission" date="2023-07" db="EMBL/GenBank/DDBJ databases">
        <title>Black Yeasts Isolated from many extreme environments.</title>
        <authorList>
            <person name="Coleine C."/>
            <person name="Stajich J.E."/>
            <person name="Selbmann L."/>
        </authorList>
    </citation>
    <scope>NUCLEOTIDE SEQUENCE</scope>
    <source>
        <strain evidence="2">CCFEE 5485</strain>
    </source>
</reference>
<evidence type="ECO:0000313" key="3">
    <source>
        <dbReference type="Proteomes" id="UP001274830"/>
    </source>
</evidence>
<gene>
    <name evidence="2" type="ORF">LTR78_003757</name>
</gene>
<feature type="compositionally biased region" description="Basic and acidic residues" evidence="1">
    <location>
        <begin position="467"/>
        <end position="478"/>
    </location>
</feature>
<protein>
    <submittedName>
        <fullName evidence="2">Uncharacterized protein</fullName>
    </submittedName>
</protein>
<feature type="compositionally biased region" description="Polar residues" evidence="1">
    <location>
        <begin position="269"/>
        <end position="278"/>
    </location>
</feature>
<dbReference type="EMBL" id="JAUTXT010000010">
    <property type="protein sequence ID" value="KAK3676481.1"/>
    <property type="molecule type" value="Genomic_DNA"/>
</dbReference>
<feature type="compositionally biased region" description="Acidic residues" evidence="1">
    <location>
        <begin position="179"/>
        <end position="189"/>
    </location>
</feature>
<comment type="caution">
    <text evidence="2">The sequence shown here is derived from an EMBL/GenBank/DDBJ whole genome shotgun (WGS) entry which is preliminary data.</text>
</comment>
<evidence type="ECO:0000256" key="1">
    <source>
        <dbReference type="SAM" id="MobiDB-lite"/>
    </source>
</evidence>
<sequence>MSYASDTELEDYLPLVGKSQRKSAAGRELIRWDPEKDQLALLCTDYVCTTEGVAIPWDKIAELMGRLVGKHSMTGEAIKQHLAKLHRFRDEADQLVPPKLDRHQRRKPVTAAKAHGTSAAPRGRRRARNDDEDEDAALVAPVQPGKSLLYSKPVAKSKKSPRTPATGRNGRRKSRAIDEFQDDGGDDYDHDPVPKRRVAAANYSSSKRGRKAKSNVRVEDDEQDTAFPTPARTPKRLRPQAEVNYSEQAFEDHDDQDVTPEHSFKQEQYHSPPNNDYYQSSTQYLGRVLPSNGYDGVHQANYVFGAVEDTSPFRSSSSSGNTPGTASGGLRYDQQTPYQLQTPRSITTPTDLGDSATFPRFGQGHLNGYPGFEFPILPQFSMNDIGRAANLMLDSQPERNSNVFGHAFAEPKQTSSAQHDSDNTPAQYDHTNTYLPAYGIDALQSADHFLAVHPPRTKVKRNGNGDIDEHLTTSHEHGVSPPHYSFDSGLFDIGDGDSKGALDESFGQLLNDQASFT</sequence>
<feature type="region of interest" description="Disordered" evidence="1">
    <location>
        <begin position="95"/>
        <end position="278"/>
    </location>
</feature>
<keyword evidence="3" id="KW-1185">Reference proteome</keyword>
<feature type="region of interest" description="Disordered" evidence="1">
    <location>
        <begin position="456"/>
        <end position="483"/>
    </location>
</feature>
<feature type="region of interest" description="Disordered" evidence="1">
    <location>
        <begin position="310"/>
        <end position="332"/>
    </location>
</feature>